<dbReference type="Gene3D" id="1.10.150.240">
    <property type="entry name" value="Putative phosphatase, domain 2"/>
    <property type="match status" value="1"/>
</dbReference>
<protein>
    <recommendedName>
        <fullName evidence="4">phosphoglycolate phosphatase</fullName>
        <ecNumber evidence="4">3.1.3.18</ecNumber>
    </recommendedName>
</protein>
<evidence type="ECO:0000256" key="3">
    <source>
        <dbReference type="ARBA" id="ARBA00006171"/>
    </source>
</evidence>
<accession>A0A347VRA9</accession>
<reference evidence="6 7" key="1">
    <citation type="journal article" date="2014" name="Genome Announc.">
        <title>Draft genome sequences of eight enterohepatic helicobacter species isolated from both laboratory and wild rodents.</title>
        <authorList>
            <person name="Sheh A."/>
            <person name="Shen Z."/>
            <person name="Fox J.G."/>
        </authorList>
    </citation>
    <scope>NUCLEOTIDE SEQUENCE [LARGE SCALE GENOMIC DNA]</scope>
    <source>
        <strain evidence="6 7">MIT 97-6194</strain>
    </source>
</reference>
<dbReference type="PANTHER" id="PTHR43434">
    <property type="entry name" value="PHOSPHOGLYCOLATE PHOSPHATASE"/>
    <property type="match status" value="1"/>
</dbReference>
<dbReference type="RefSeq" id="WP_034570912.1">
    <property type="nucleotide sequence ID" value="NZ_JRMP02000023.1"/>
</dbReference>
<evidence type="ECO:0000256" key="2">
    <source>
        <dbReference type="ARBA" id="ARBA00004818"/>
    </source>
</evidence>
<dbReference type="EC" id="3.1.3.18" evidence="4"/>
<dbReference type="SFLD" id="SFLDG01129">
    <property type="entry name" value="C1.5:_HAD__Beta-PGM__Phosphata"/>
    <property type="match status" value="1"/>
</dbReference>
<dbReference type="InterPro" id="IPR023214">
    <property type="entry name" value="HAD_sf"/>
</dbReference>
<proteinExistence type="inferred from homology"/>
<dbReference type="PANTHER" id="PTHR43434:SF1">
    <property type="entry name" value="PHOSPHOGLYCOLATE PHOSPHATASE"/>
    <property type="match status" value="1"/>
</dbReference>
<evidence type="ECO:0000256" key="4">
    <source>
        <dbReference type="ARBA" id="ARBA00013078"/>
    </source>
</evidence>
<comment type="similarity">
    <text evidence="3">Belongs to the HAD-like hydrolase superfamily. CbbY/CbbZ/Gph/YieH family.</text>
</comment>
<dbReference type="GO" id="GO:0005829">
    <property type="term" value="C:cytosol"/>
    <property type="evidence" value="ECO:0007669"/>
    <property type="project" value="TreeGrafter"/>
</dbReference>
<dbReference type="EMBL" id="QBIU01000001">
    <property type="protein sequence ID" value="MWV68713.1"/>
    <property type="molecule type" value="Genomic_DNA"/>
</dbReference>
<name>A0A347VRA9_9HELI</name>
<dbReference type="OrthoDB" id="9807630at2"/>
<dbReference type="Pfam" id="PF13419">
    <property type="entry name" value="HAD_2"/>
    <property type="match status" value="1"/>
</dbReference>
<evidence type="ECO:0000313" key="7">
    <source>
        <dbReference type="Proteomes" id="UP000029714"/>
    </source>
</evidence>
<dbReference type="AlphaFoldDB" id="A0A347VRA9"/>
<dbReference type="InterPro" id="IPR041492">
    <property type="entry name" value="HAD_2"/>
</dbReference>
<organism evidence="6 7">
    <name type="scientific">Helicobacter saguini</name>
    <dbReference type="NCBI Taxonomy" id="1548018"/>
    <lineage>
        <taxon>Bacteria</taxon>
        <taxon>Pseudomonadati</taxon>
        <taxon>Campylobacterota</taxon>
        <taxon>Epsilonproteobacteria</taxon>
        <taxon>Campylobacterales</taxon>
        <taxon>Helicobacteraceae</taxon>
        <taxon>Helicobacter</taxon>
    </lineage>
</organism>
<dbReference type="InterPro" id="IPR036412">
    <property type="entry name" value="HAD-like_sf"/>
</dbReference>
<dbReference type="Proteomes" id="UP000029714">
    <property type="component" value="Unassembled WGS sequence"/>
</dbReference>
<evidence type="ECO:0000256" key="1">
    <source>
        <dbReference type="ARBA" id="ARBA00000830"/>
    </source>
</evidence>
<dbReference type="InterPro" id="IPR050155">
    <property type="entry name" value="HAD-like_hydrolase_sf"/>
</dbReference>
<reference evidence="6" key="3">
    <citation type="submission" date="2018-04" db="EMBL/GenBank/DDBJ databases">
        <authorList>
            <person name="Sheh A."/>
            <person name="Shen Z."/>
            <person name="Mannion A.J."/>
            <person name="Fox J.G."/>
        </authorList>
    </citation>
    <scope>NUCLEOTIDE SEQUENCE</scope>
    <source>
        <strain evidence="6">MIT 97-6194</strain>
    </source>
</reference>
<comment type="pathway">
    <text evidence="2">Organic acid metabolism; glycolate biosynthesis; glycolate from 2-phosphoglycolate: step 1/1.</text>
</comment>
<gene>
    <name evidence="5" type="ORF">DCO61_01375</name>
    <name evidence="6" type="ORF">LS64_010840</name>
</gene>
<keyword evidence="6" id="KW-0378">Hydrolase</keyword>
<dbReference type="SFLD" id="SFLDS00003">
    <property type="entry name" value="Haloacid_Dehalogenase"/>
    <property type="match status" value="1"/>
</dbReference>
<evidence type="ECO:0000313" key="8">
    <source>
        <dbReference type="Proteomes" id="UP000477070"/>
    </source>
</evidence>
<evidence type="ECO:0000313" key="5">
    <source>
        <dbReference type="EMBL" id="MWV68713.1"/>
    </source>
</evidence>
<dbReference type="GO" id="GO:0008967">
    <property type="term" value="F:phosphoglycolate phosphatase activity"/>
    <property type="evidence" value="ECO:0007669"/>
    <property type="project" value="UniProtKB-EC"/>
</dbReference>
<evidence type="ECO:0000313" key="6">
    <source>
        <dbReference type="EMBL" id="TLD92177.1"/>
    </source>
</evidence>
<comment type="catalytic activity">
    <reaction evidence="1">
        <text>2-phosphoglycolate + H2O = glycolate + phosphate</text>
        <dbReference type="Rhea" id="RHEA:14369"/>
        <dbReference type="ChEBI" id="CHEBI:15377"/>
        <dbReference type="ChEBI" id="CHEBI:29805"/>
        <dbReference type="ChEBI" id="CHEBI:43474"/>
        <dbReference type="ChEBI" id="CHEBI:58033"/>
        <dbReference type="EC" id="3.1.3.18"/>
    </reaction>
</comment>
<keyword evidence="7" id="KW-1185">Reference proteome</keyword>
<comment type="caution">
    <text evidence="6">The sequence shown here is derived from an EMBL/GenBank/DDBJ whole genome shotgun (WGS) entry which is preliminary data.</text>
</comment>
<sequence>MDKQIKNIFWDFDGVILDSQKIRIYGFREIFKEYDKRLVDKLIEYHINNGGLSRFNKITYFFNDILGEEISKEKVENYADEFSKIMRKELTNKEYLINDSLTFIQNNYKKYNFHILSGSEENELKFLCDTLEISKYFLSIHGSPTPKVILMQNLLNSQQYNPNECVMIGDSIHDYNAAKANNVDFYGYNNIQLKDVSKVYVVSFY</sequence>
<dbReference type="Gene3D" id="3.40.50.1000">
    <property type="entry name" value="HAD superfamily/HAD-like"/>
    <property type="match status" value="1"/>
</dbReference>
<dbReference type="EMBL" id="JRMP02000023">
    <property type="protein sequence ID" value="TLD92177.1"/>
    <property type="molecule type" value="Genomic_DNA"/>
</dbReference>
<dbReference type="Proteomes" id="UP000477070">
    <property type="component" value="Unassembled WGS sequence"/>
</dbReference>
<dbReference type="InterPro" id="IPR023198">
    <property type="entry name" value="PGP-like_dom2"/>
</dbReference>
<dbReference type="GO" id="GO:0006281">
    <property type="term" value="P:DNA repair"/>
    <property type="evidence" value="ECO:0007669"/>
    <property type="project" value="TreeGrafter"/>
</dbReference>
<dbReference type="STRING" id="1548018.LS64_03955"/>
<reference evidence="5 8" key="4">
    <citation type="submission" date="2019-12" db="EMBL/GenBank/DDBJ databases">
        <title>Multi-Generational Helicobacter saguini Isolates.</title>
        <authorList>
            <person name="Mannion A."/>
            <person name="Shen Z."/>
            <person name="Fox J.G."/>
        </authorList>
    </citation>
    <scope>NUCLEOTIDE SEQUENCE [LARGE SCALE GENOMIC DNA]</scope>
    <source>
        <strain evidence="5">16-048</strain>
        <strain evidence="8">16-048 (F4)</strain>
    </source>
</reference>
<dbReference type="SUPFAM" id="SSF56784">
    <property type="entry name" value="HAD-like"/>
    <property type="match status" value="1"/>
</dbReference>
<reference evidence="6 7" key="2">
    <citation type="journal article" date="2016" name="Infect. Immun.">
        <title>Helicobacter saguini, a Novel Helicobacter Isolated from Cotton-Top Tamarins with Ulcerative Colitis, Has Proinflammatory Properties and Induces Typhlocolitis and Dysplasia in Gnotobiotic IL-10-/- Mice.</title>
        <authorList>
            <person name="Shen Z."/>
            <person name="Mannion A."/>
            <person name="Whary M.T."/>
            <person name="Muthupalani S."/>
            <person name="Sheh A."/>
            <person name="Feng Y."/>
            <person name="Gong G."/>
            <person name="Vandamme P."/>
            <person name="Holcombe H.R."/>
            <person name="Paster B.J."/>
            <person name="Fox J.G."/>
        </authorList>
    </citation>
    <scope>NUCLEOTIDE SEQUENCE [LARGE SCALE GENOMIC DNA]</scope>
    <source>
        <strain evidence="6 7">MIT 97-6194</strain>
    </source>
</reference>